<evidence type="ECO:0000313" key="4">
    <source>
        <dbReference type="Proteomes" id="UP001156694"/>
    </source>
</evidence>
<comment type="caution">
    <text evidence="3">The sequence shown here is derived from an EMBL/GenBank/DDBJ whole genome shotgun (WGS) entry which is preliminary data.</text>
</comment>
<dbReference type="RefSeq" id="WP_284376584.1">
    <property type="nucleotide sequence ID" value="NZ_BSNN01000002.1"/>
</dbReference>
<dbReference type="PANTHER" id="PTHR42760:SF133">
    <property type="entry name" value="3-OXOACYL-[ACYL-CARRIER-PROTEIN] REDUCTASE"/>
    <property type="match status" value="1"/>
</dbReference>
<protein>
    <submittedName>
        <fullName evidence="3">Oxidoreductase</fullName>
    </submittedName>
</protein>
<evidence type="ECO:0000256" key="2">
    <source>
        <dbReference type="ARBA" id="ARBA00023002"/>
    </source>
</evidence>
<dbReference type="InterPro" id="IPR036291">
    <property type="entry name" value="NAD(P)-bd_dom_sf"/>
</dbReference>
<dbReference type="Pfam" id="PF13561">
    <property type="entry name" value="adh_short_C2"/>
    <property type="match status" value="1"/>
</dbReference>
<dbReference type="InterPro" id="IPR002347">
    <property type="entry name" value="SDR_fam"/>
</dbReference>
<dbReference type="Gene3D" id="3.40.50.720">
    <property type="entry name" value="NAD(P)-binding Rossmann-like Domain"/>
    <property type="match status" value="1"/>
</dbReference>
<sequence>MTDLSDKSIFLTGSGGVLGSTYVRRMLDAGARVIASELPGARYDGLAAKFGQNENFALYEMDVADEAAVGDTVSQILADGHKPNVFFNNASITGEMLMKAGAEFPDLANTTLDSWNKALSVNLTGPFLLAREIDRQVLGKWDLKLINIASMYALRAPHHDIYEGMPFKNFSAYQATKAGIHGLTLWLASSWRHKATVNTLAPGAVFNGHSEEFQKRVSELIMQGRMAQPDEIADVALFLSSSGANHMTGQFVNVDGGYSAW</sequence>
<dbReference type="PANTHER" id="PTHR42760">
    <property type="entry name" value="SHORT-CHAIN DEHYDROGENASES/REDUCTASES FAMILY MEMBER"/>
    <property type="match status" value="1"/>
</dbReference>
<reference evidence="4" key="1">
    <citation type="journal article" date="2019" name="Int. J. Syst. Evol. Microbiol.">
        <title>The Global Catalogue of Microorganisms (GCM) 10K type strain sequencing project: providing services to taxonomists for standard genome sequencing and annotation.</title>
        <authorList>
            <consortium name="The Broad Institute Genomics Platform"/>
            <consortium name="The Broad Institute Genome Sequencing Center for Infectious Disease"/>
            <person name="Wu L."/>
            <person name="Ma J."/>
        </authorList>
    </citation>
    <scope>NUCLEOTIDE SEQUENCE [LARGE SCALE GENOMIC DNA]</scope>
    <source>
        <strain evidence="4">NBRC 110140</strain>
    </source>
</reference>
<comment type="similarity">
    <text evidence="1">Belongs to the short-chain dehydrogenases/reductases (SDR) family.</text>
</comment>
<dbReference type="EMBL" id="BSNN01000002">
    <property type="protein sequence ID" value="GLQ34685.1"/>
    <property type="molecule type" value="Genomic_DNA"/>
</dbReference>
<evidence type="ECO:0000313" key="3">
    <source>
        <dbReference type="EMBL" id="GLQ34685.1"/>
    </source>
</evidence>
<name>A0ABQ5VTD2_9RHOB</name>
<dbReference type="SUPFAM" id="SSF51735">
    <property type="entry name" value="NAD(P)-binding Rossmann-fold domains"/>
    <property type="match status" value="1"/>
</dbReference>
<gene>
    <name evidence="3" type="ORF">GCM10007939_09680</name>
</gene>
<dbReference type="PRINTS" id="PR00081">
    <property type="entry name" value="GDHRDH"/>
</dbReference>
<organism evidence="3 4">
    <name type="scientific">Amylibacter marinus</name>
    <dbReference type="NCBI Taxonomy" id="1475483"/>
    <lineage>
        <taxon>Bacteria</taxon>
        <taxon>Pseudomonadati</taxon>
        <taxon>Pseudomonadota</taxon>
        <taxon>Alphaproteobacteria</taxon>
        <taxon>Rhodobacterales</taxon>
        <taxon>Paracoccaceae</taxon>
        <taxon>Amylibacter</taxon>
    </lineage>
</organism>
<keyword evidence="4" id="KW-1185">Reference proteome</keyword>
<proteinExistence type="inferred from homology"/>
<evidence type="ECO:0000256" key="1">
    <source>
        <dbReference type="ARBA" id="ARBA00006484"/>
    </source>
</evidence>
<dbReference type="Proteomes" id="UP001156694">
    <property type="component" value="Unassembled WGS sequence"/>
</dbReference>
<accession>A0ABQ5VTD2</accession>
<keyword evidence="2" id="KW-0560">Oxidoreductase</keyword>